<evidence type="ECO:0000256" key="2">
    <source>
        <dbReference type="ARBA" id="ARBA00023172"/>
    </source>
</evidence>
<dbReference type="EMBL" id="LN854557">
    <property type="protein sequence ID" value="CRL46139.1"/>
    <property type="molecule type" value="Genomic_DNA"/>
</dbReference>
<organism evidence="4 6">
    <name type="scientific">Sodalis glossinidius (strain morsitans)</name>
    <dbReference type="NCBI Taxonomy" id="343509"/>
    <lineage>
        <taxon>Bacteria</taxon>
        <taxon>Pseudomonadati</taxon>
        <taxon>Pseudomonadota</taxon>
        <taxon>Gammaproteobacteria</taxon>
        <taxon>Enterobacterales</taxon>
        <taxon>Bruguierivoracaceae</taxon>
        <taxon>Sodalis</taxon>
    </lineage>
</organism>
<dbReference type="AlphaFoldDB" id="Q2NRQ8"/>
<dbReference type="PROSITE" id="PS51898">
    <property type="entry name" value="TYR_RECOMBINASE"/>
    <property type="match status" value="1"/>
</dbReference>
<dbReference type="PANTHER" id="PTHR30349:SF93">
    <property type="entry name" value="FELS-2 PROPHAGE PROTEIN"/>
    <property type="match status" value="1"/>
</dbReference>
<keyword evidence="6" id="KW-1185">Reference proteome</keyword>
<evidence type="ECO:0000313" key="7">
    <source>
        <dbReference type="Proteomes" id="UP000245838"/>
    </source>
</evidence>
<evidence type="ECO:0000259" key="3">
    <source>
        <dbReference type="PROSITE" id="PS51898"/>
    </source>
</evidence>
<reference evidence="5 7" key="2">
    <citation type="submission" date="2015-05" db="EMBL/GenBank/DDBJ databases">
        <authorList>
            <person name="Goodhead I."/>
        </authorList>
    </citation>
    <scope>NUCLEOTIDE SEQUENCE [LARGE SCALE GENOMIC DNA]</scope>
    <source>
        <strain evidence="5">B4</strain>
        <strain evidence="7">morsitans</strain>
    </source>
</reference>
<reference evidence="4 6" key="1">
    <citation type="journal article" date="2006" name="Genome Res.">
        <title>Massive genome erosion and functional adaptations provide insights into the symbiotic lifestyle of Sodalis glossinidius in the tsetse host.</title>
        <authorList>
            <person name="Toh H."/>
            <person name="Weiss B.L."/>
            <person name="Perkin S.A.H."/>
            <person name="Yamashita A."/>
            <person name="Oshima K."/>
            <person name="Hattori M."/>
            <person name="Aksoy S."/>
        </authorList>
    </citation>
    <scope>NUCLEOTIDE SEQUENCE [LARGE SCALE GENOMIC DNA]</scope>
    <source>
        <strain evidence="6">morsitans</strain>
        <strain evidence="4">Morsitans</strain>
    </source>
</reference>
<name>Q2NRQ8_SODGM</name>
<dbReference type="InterPro" id="IPR050090">
    <property type="entry name" value="Tyrosine_recombinase_XerCD"/>
</dbReference>
<dbReference type="InterPro" id="IPR011010">
    <property type="entry name" value="DNA_brk_join_enz"/>
</dbReference>
<dbReference type="KEGG" id="sgl:SG1892"/>
<dbReference type="eggNOG" id="COG0582">
    <property type="taxonomic scope" value="Bacteria"/>
</dbReference>
<dbReference type="GO" id="GO:0006310">
    <property type="term" value="P:DNA recombination"/>
    <property type="evidence" value="ECO:0007669"/>
    <property type="project" value="UniProtKB-KW"/>
</dbReference>
<protein>
    <submittedName>
        <fullName evidence="4">Phage integrase</fullName>
    </submittedName>
    <submittedName>
        <fullName evidence="5">Tyrosine recombinase XerD</fullName>
    </submittedName>
</protein>
<proteinExistence type="predicted"/>
<dbReference type="PANTHER" id="PTHR30349">
    <property type="entry name" value="PHAGE INTEGRASE-RELATED"/>
    <property type="match status" value="1"/>
</dbReference>
<evidence type="ECO:0000313" key="5">
    <source>
        <dbReference type="EMBL" id="CRL46139.1"/>
    </source>
</evidence>
<sequence length="329" mass="37763">MSIKPLNGEGYMVDVRPQSRQGRRVRKKFKTKVEAQQFERWIIATQNNKDWVEKPADQRALTELIELWFQHHGQNLKDGLKTVHKLRVMAAKMGNPKARQITKASFSDYRVLRLAEGKKAKTINLDQEKLGAVFSVLIELGHYHGEHPLKEMKKIKLPVQEMGFLTREEINTLLARLEGDNLKAAKLCLATGARWGEVFKLRREEVIGNKVTYLNTKNNKNRAVFISTELCAQIRDSIQNGRLFANLNYRYVRDCIKEIAPNLPAGQAVHVLRHTFASHFMMNGGNILALQRILGHSSILQTMVYAHFAPDYLEVPSDLILWRINNNQS</sequence>
<dbReference type="Proteomes" id="UP000001932">
    <property type="component" value="Chromosome"/>
</dbReference>
<dbReference type="InterPro" id="IPR057084">
    <property type="entry name" value="Int_N"/>
</dbReference>
<keyword evidence="2" id="KW-0233">DNA recombination</keyword>
<evidence type="ECO:0000313" key="6">
    <source>
        <dbReference type="Proteomes" id="UP000001932"/>
    </source>
</evidence>
<dbReference type="CDD" id="cd00796">
    <property type="entry name" value="INT_Rci_Hp1_C"/>
    <property type="match status" value="1"/>
</dbReference>
<evidence type="ECO:0000313" key="4">
    <source>
        <dbReference type="EMBL" id="BAE75167.1"/>
    </source>
</evidence>
<dbReference type="InterPro" id="IPR013762">
    <property type="entry name" value="Integrase-like_cat_sf"/>
</dbReference>
<dbReference type="Gene3D" id="1.10.443.10">
    <property type="entry name" value="Intergrase catalytic core"/>
    <property type="match status" value="1"/>
</dbReference>
<dbReference type="SUPFAM" id="SSF56349">
    <property type="entry name" value="DNA breaking-rejoining enzymes"/>
    <property type="match status" value="1"/>
</dbReference>
<gene>
    <name evidence="5" type="primary">xerD_2</name>
    <name evidence="4" type="ordered locus">SG1892</name>
    <name evidence="5" type="ORF">SGGMMB4_04486</name>
</gene>
<dbReference type="Pfam" id="PF24624">
    <property type="entry name" value="Int_N"/>
    <property type="match status" value="1"/>
</dbReference>
<dbReference type="Proteomes" id="UP000245838">
    <property type="component" value="Chromosome sggmmb4_Chromosome"/>
</dbReference>
<dbReference type="STRING" id="343509.SG1892"/>
<dbReference type="HOGENOM" id="CLU_027562_44_0_6"/>
<dbReference type="EMBL" id="AP008232">
    <property type="protein sequence ID" value="BAE75167.1"/>
    <property type="molecule type" value="Genomic_DNA"/>
</dbReference>
<accession>Q2NRQ8</accession>
<dbReference type="InterPro" id="IPR002104">
    <property type="entry name" value="Integrase_catalytic"/>
</dbReference>
<keyword evidence="1" id="KW-0229">DNA integration</keyword>
<evidence type="ECO:0000256" key="1">
    <source>
        <dbReference type="ARBA" id="ARBA00022908"/>
    </source>
</evidence>
<dbReference type="Pfam" id="PF00589">
    <property type="entry name" value="Phage_integrase"/>
    <property type="match status" value="1"/>
</dbReference>
<dbReference type="GO" id="GO:0003677">
    <property type="term" value="F:DNA binding"/>
    <property type="evidence" value="ECO:0007669"/>
    <property type="project" value="InterPro"/>
</dbReference>
<dbReference type="GO" id="GO:0015074">
    <property type="term" value="P:DNA integration"/>
    <property type="evidence" value="ECO:0007669"/>
    <property type="project" value="UniProtKB-KW"/>
</dbReference>
<feature type="domain" description="Tyr recombinase" evidence="3">
    <location>
        <begin position="160"/>
        <end position="318"/>
    </location>
</feature>